<reference evidence="1" key="1">
    <citation type="submission" date="2023-04" db="EMBL/GenBank/DDBJ databases">
        <title>Draft Genome sequencing of Naganishia species isolated from polar environments using Oxford Nanopore Technology.</title>
        <authorList>
            <person name="Leo P."/>
            <person name="Venkateswaran K."/>
        </authorList>
    </citation>
    <scope>NUCLEOTIDE SEQUENCE</scope>
    <source>
        <strain evidence="1">MNA-CCFEE 5261</strain>
    </source>
</reference>
<accession>A0ACC2WJN3</accession>
<evidence type="ECO:0000313" key="2">
    <source>
        <dbReference type="Proteomes" id="UP001241377"/>
    </source>
</evidence>
<dbReference type="Proteomes" id="UP001241377">
    <property type="component" value="Unassembled WGS sequence"/>
</dbReference>
<gene>
    <name evidence="1" type="ORF">QFC19_000992</name>
</gene>
<organism evidence="1 2">
    <name type="scientific">Naganishia cerealis</name>
    <dbReference type="NCBI Taxonomy" id="610337"/>
    <lineage>
        <taxon>Eukaryota</taxon>
        <taxon>Fungi</taxon>
        <taxon>Dikarya</taxon>
        <taxon>Basidiomycota</taxon>
        <taxon>Agaricomycotina</taxon>
        <taxon>Tremellomycetes</taxon>
        <taxon>Filobasidiales</taxon>
        <taxon>Filobasidiaceae</taxon>
        <taxon>Naganishia</taxon>
    </lineage>
</organism>
<comment type="caution">
    <text evidence="1">The sequence shown here is derived from an EMBL/GenBank/DDBJ whole genome shotgun (WGS) entry which is preliminary data.</text>
</comment>
<dbReference type="EMBL" id="JASBWR010000007">
    <property type="protein sequence ID" value="KAJ9111636.1"/>
    <property type="molecule type" value="Genomic_DNA"/>
</dbReference>
<sequence length="931" mass="101097">MSMPFPPGYSRARSEAAEQRLFQAMATVNAAASPTHGLGAKPVGLVNDGNTCFFNSTFQALAATTSLINLLSPVIFPAEEHQAAGEEVPDIHTPAHTTTGLATGSDGSYLLPKAIPSLQDSAIDPENAKLMPVTLMFERCLGRAWRAKDSAVMSTEEYKTFVANASSNLNSSSADAGTKSAASSRRNSIAERKATDAHLSISSLLKELARKYDQYDGYRQQDAHEVLRHLLDSMSMEEKDFIKKLQPPSPDRARNKRKGRGEPAGSVENDENKLIPFTDALFGGSLVSVVICESCKNVSHTYEGFLDISLSMREQAPRARKRDKFKAIASKFKPGRSHSPGSQSQHSDNLSSSVYLEGVHPDPSDTDGFTEETTRNTSDMEKSLEISGGVPLRPEGSLPLRKRSSLTSWAGKKRTPRPSTTSSVDSLHHDSQGASGIDHSIAALRASSIRSSSHYSFASAISEESSYAISPPKPSPEQAAYIRRLLNGPNLPPKDDPLERLRQGMANLSAGEDANGNAEQPHRTYVAGQDTDLMDCLKNFSAVEVLEGDNAFACNKCWQYKTGRIKRKASNRKDPGEVLLEEDEGREDSDERGGLQRSIKKSIGPSVAFSSPKSANAQVPAISVTEMKTPPIVVDHDHTVLDHHATDRIPLTATISPRPSDTVTLSSGISGYSTSEEDSSDEGQGQARISITRPPMPPRRKSTHYVLRRAFKRYMIARAPPVLVFHFKRFRPPSKSTSMYASSFASLKKSDEFISFPDLLDLSPFIAPSRSDYKVTIGPDGVGRAPYMDHPPGDMGPELTPMRYKLYGTSDKLLPGYGGCTEPLLSSSITAVVVHVGATALSGHYIAYVLVDPGVVLDINRKRLVHDVGLAHEGAEDPSGGIAAAGVANSNEAEKEDNRVWCYCSDTQIRLASVTEVMQAKAYLCFYEKCD</sequence>
<keyword evidence="2" id="KW-1185">Reference proteome</keyword>
<protein>
    <submittedName>
        <fullName evidence="1">Uncharacterized protein</fullName>
    </submittedName>
</protein>
<proteinExistence type="predicted"/>
<name>A0ACC2WJN3_9TREE</name>
<evidence type="ECO:0000313" key="1">
    <source>
        <dbReference type="EMBL" id="KAJ9111636.1"/>
    </source>
</evidence>